<comment type="cofactor">
    <cofactor evidence="2">
        <name>Mg(2+)</name>
        <dbReference type="ChEBI" id="CHEBI:18420"/>
    </cofactor>
</comment>
<dbReference type="InterPro" id="IPR005843">
    <property type="entry name" value="A-D-PHexomutase_C"/>
</dbReference>
<comment type="catalytic activity">
    <reaction evidence="1">
        <text>alpha-D-mannose 1-phosphate = D-mannose 6-phosphate</text>
        <dbReference type="Rhea" id="RHEA:11140"/>
        <dbReference type="ChEBI" id="CHEBI:58409"/>
        <dbReference type="ChEBI" id="CHEBI:58735"/>
        <dbReference type="EC" id="5.4.2.8"/>
    </reaction>
</comment>
<protein>
    <recommendedName>
        <fullName evidence="5">phosphomannomutase</fullName>
        <ecNumber evidence="5">5.4.2.8</ecNumber>
    </recommendedName>
</protein>
<evidence type="ECO:0000259" key="11">
    <source>
        <dbReference type="Pfam" id="PF00408"/>
    </source>
</evidence>
<evidence type="ECO:0000313" key="15">
    <source>
        <dbReference type="EMBL" id="RZO78250.1"/>
    </source>
</evidence>
<comment type="similarity">
    <text evidence="4 10">Belongs to the phosphohexose mutase family.</text>
</comment>
<comment type="caution">
    <text evidence="15">The sequence shown here is derived from an EMBL/GenBank/DDBJ whole genome shotgun (WGS) entry which is preliminary data.</text>
</comment>
<feature type="domain" description="Alpha-D-phosphohexomutase alpha/beta/alpha" evidence="12">
    <location>
        <begin position="12"/>
        <end position="140"/>
    </location>
</feature>
<evidence type="ECO:0000259" key="12">
    <source>
        <dbReference type="Pfam" id="PF02878"/>
    </source>
</evidence>
<evidence type="ECO:0000259" key="14">
    <source>
        <dbReference type="Pfam" id="PF02880"/>
    </source>
</evidence>
<evidence type="ECO:0000256" key="9">
    <source>
        <dbReference type="ARBA" id="ARBA00023235"/>
    </source>
</evidence>
<dbReference type="SUPFAM" id="SSF53738">
    <property type="entry name" value="Phosphoglucomutase, first 3 domains"/>
    <property type="match status" value="3"/>
</dbReference>
<dbReference type="GO" id="GO:0000287">
    <property type="term" value="F:magnesium ion binding"/>
    <property type="evidence" value="ECO:0007669"/>
    <property type="project" value="InterPro"/>
</dbReference>
<dbReference type="InterPro" id="IPR005845">
    <property type="entry name" value="A-D-PHexomutase_a/b/a-II"/>
</dbReference>
<dbReference type="InterPro" id="IPR005841">
    <property type="entry name" value="Alpha-D-phosphohexomutase_SF"/>
</dbReference>
<evidence type="ECO:0000256" key="1">
    <source>
        <dbReference type="ARBA" id="ARBA00000586"/>
    </source>
</evidence>
<evidence type="ECO:0000313" key="16">
    <source>
        <dbReference type="Proteomes" id="UP000320404"/>
    </source>
</evidence>
<comment type="pathway">
    <text evidence="3">Nucleotide-sugar biosynthesis; GDP-alpha-D-mannose biosynthesis; alpha-D-mannose 1-phosphate from D-fructose 6-phosphate: step 2/2.</text>
</comment>
<dbReference type="Pfam" id="PF00408">
    <property type="entry name" value="PGM_PMM_IV"/>
    <property type="match status" value="1"/>
</dbReference>
<dbReference type="InterPro" id="IPR016055">
    <property type="entry name" value="A-D-PHexomutase_a/b/a-I/II/III"/>
</dbReference>
<dbReference type="InterPro" id="IPR036900">
    <property type="entry name" value="A-D-PHexomutase_C_sf"/>
</dbReference>
<dbReference type="GO" id="GO:0005975">
    <property type="term" value="P:carbohydrate metabolic process"/>
    <property type="evidence" value="ECO:0007669"/>
    <property type="project" value="InterPro"/>
</dbReference>
<evidence type="ECO:0000256" key="6">
    <source>
        <dbReference type="ARBA" id="ARBA00022553"/>
    </source>
</evidence>
<dbReference type="Pfam" id="PF02878">
    <property type="entry name" value="PGM_PMM_I"/>
    <property type="match status" value="1"/>
</dbReference>
<evidence type="ECO:0000259" key="13">
    <source>
        <dbReference type="Pfam" id="PF02879"/>
    </source>
</evidence>
<dbReference type="Proteomes" id="UP000320404">
    <property type="component" value="Unassembled WGS sequence"/>
</dbReference>
<evidence type="ECO:0000256" key="8">
    <source>
        <dbReference type="ARBA" id="ARBA00022842"/>
    </source>
</evidence>
<dbReference type="InterPro" id="IPR005844">
    <property type="entry name" value="A-D-PHexomutase_a/b/a-I"/>
</dbReference>
<dbReference type="PANTHER" id="PTHR43771">
    <property type="entry name" value="PHOSPHOMANNOMUTASE"/>
    <property type="match status" value="1"/>
</dbReference>
<dbReference type="PRINTS" id="PR00509">
    <property type="entry name" value="PGMPMM"/>
</dbReference>
<evidence type="ECO:0000256" key="4">
    <source>
        <dbReference type="ARBA" id="ARBA00010231"/>
    </source>
</evidence>
<accession>A0A520S6Z6</accession>
<sequence length="462" mass="50589">MSNLNRPIPPAIFRAYDIRGVVDQQLNADNVALISQAIGSEAIDLGISSLLVARDGRLSSPLLSEALVAGLRQSGINVVDLGMVPTPLLYFATHFSDIDSGVMLTASHNPANYNGLKIVFRKTSLAANQIQNIRARIDSSQLHFGAGDYRQEPIVDRYIEEVGQRLSLQRRMKIVIDCGHAVPATVAPQLFERLGCDVIPLYCDIDGAFPDHHPDPTVSSNLTALRQRVLAEKADLGIAFDGDGDRVGVVTDTGEVIAADRLLMLLIQSIADKYQGETIVFDVKCSRELARMVESLGLKPVMHKSGHSFMKQQMAKTGAPLGGEYAAHIFIKDRWFGFDDGLYTAARVLEVLARGDLSSSQVFAELPGLISTEEIKLSVSDEYKFELMEKILSCAESSEGRKILIDGLRIEYQDGWGLVRASNTSAALLLRFEATTEAALDQIQQKFKALIHSADNSIELDF</sequence>
<dbReference type="EC" id="5.4.2.8" evidence="5"/>
<keyword evidence="7 10" id="KW-0479">Metal-binding</keyword>
<feature type="domain" description="Alpha-D-phosphohexomutase C-terminal" evidence="11">
    <location>
        <begin position="374"/>
        <end position="448"/>
    </location>
</feature>
<dbReference type="InterPro" id="IPR016066">
    <property type="entry name" value="A-D-PHexomutase_CS"/>
</dbReference>
<keyword evidence="9" id="KW-0413">Isomerase</keyword>
<gene>
    <name evidence="15" type="ORF">EVA69_00360</name>
</gene>
<dbReference type="CDD" id="cd03089">
    <property type="entry name" value="PMM_PGM"/>
    <property type="match status" value="1"/>
</dbReference>
<evidence type="ECO:0000256" key="10">
    <source>
        <dbReference type="RuleBase" id="RU004326"/>
    </source>
</evidence>
<dbReference type="Gene3D" id="3.40.120.10">
    <property type="entry name" value="Alpha-D-Glucose-1,6-Bisphosphate, subunit A, domain 3"/>
    <property type="match status" value="3"/>
</dbReference>
<dbReference type="Gene3D" id="3.30.310.50">
    <property type="entry name" value="Alpha-D-phosphohexomutase, C-terminal domain"/>
    <property type="match status" value="1"/>
</dbReference>
<keyword evidence="6" id="KW-0597">Phosphoprotein</keyword>
<dbReference type="PROSITE" id="PS00710">
    <property type="entry name" value="PGM_PMM"/>
    <property type="match status" value="1"/>
</dbReference>
<dbReference type="InterPro" id="IPR005846">
    <property type="entry name" value="A-D-PHexomutase_a/b/a-III"/>
</dbReference>
<dbReference type="EMBL" id="SHAH01000002">
    <property type="protein sequence ID" value="RZO78250.1"/>
    <property type="molecule type" value="Genomic_DNA"/>
</dbReference>
<evidence type="ECO:0000256" key="7">
    <source>
        <dbReference type="ARBA" id="ARBA00022723"/>
    </source>
</evidence>
<dbReference type="AlphaFoldDB" id="A0A520S6Z6"/>
<keyword evidence="8 10" id="KW-0460">Magnesium</keyword>
<evidence type="ECO:0000256" key="3">
    <source>
        <dbReference type="ARBA" id="ARBA00004699"/>
    </source>
</evidence>
<proteinExistence type="inferred from homology"/>
<dbReference type="SUPFAM" id="SSF55957">
    <property type="entry name" value="Phosphoglucomutase, C-terminal domain"/>
    <property type="match status" value="1"/>
</dbReference>
<dbReference type="GO" id="GO:0004615">
    <property type="term" value="F:phosphomannomutase activity"/>
    <property type="evidence" value="ECO:0007669"/>
    <property type="project" value="UniProtKB-EC"/>
</dbReference>
<feature type="domain" description="Alpha-D-phosphohexomutase alpha/beta/alpha" evidence="13">
    <location>
        <begin position="157"/>
        <end position="254"/>
    </location>
</feature>
<dbReference type="Pfam" id="PF02880">
    <property type="entry name" value="PGM_PMM_III"/>
    <property type="match status" value="1"/>
</dbReference>
<dbReference type="PANTHER" id="PTHR43771:SF2">
    <property type="entry name" value="PHOSPHOMANNOMUTASE_PHOSPHOGLUCOMUTASE"/>
    <property type="match status" value="1"/>
</dbReference>
<evidence type="ECO:0000256" key="5">
    <source>
        <dbReference type="ARBA" id="ARBA00012730"/>
    </source>
</evidence>
<name>A0A520S6Z6_9GAMM</name>
<reference evidence="15 16" key="1">
    <citation type="submission" date="2019-02" db="EMBL/GenBank/DDBJ databases">
        <title>Prokaryotic population dynamics and viral predation in marine succession experiment using metagenomics: the confinement effect.</title>
        <authorList>
            <person name="Haro-Moreno J.M."/>
            <person name="Rodriguez-Valera F."/>
            <person name="Lopez-Perez M."/>
        </authorList>
    </citation>
    <scope>NUCLEOTIDE SEQUENCE [LARGE SCALE GENOMIC DNA]</scope>
    <source>
        <strain evidence="15">MED-G158</strain>
    </source>
</reference>
<dbReference type="Pfam" id="PF02879">
    <property type="entry name" value="PGM_PMM_II"/>
    <property type="match status" value="1"/>
</dbReference>
<organism evidence="15 16">
    <name type="scientific">OM182 bacterium</name>
    <dbReference type="NCBI Taxonomy" id="2510334"/>
    <lineage>
        <taxon>Bacteria</taxon>
        <taxon>Pseudomonadati</taxon>
        <taxon>Pseudomonadota</taxon>
        <taxon>Gammaproteobacteria</taxon>
        <taxon>OMG group</taxon>
        <taxon>OM182 clade</taxon>
    </lineage>
</organism>
<feature type="domain" description="Alpha-D-phosphohexomutase alpha/beta/alpha" evidence="14">
    <location>
        <begin position="260"/>
        <end position="366"/>
    </location>
</feature>
<evidence type="ECO:0000256" key="2">
    <source>
        <dbReference type="ARBA" id="ARBA00001946"/>
    </source>
</evidence>